<gene>
    <name evidence="11" type="ORF">HDA30_000482</name>
</gene>
<dbReference type="CDD" id="cd00515">
    <property type="entry name" value="HAM1"/>
    <property type="match status" value="1"/>
</dbReference>
<accession>A0A7W7M2M4</accession>
<comment type="subunit">
    <text evidence="2 10">Homodimer.</text>
</comment>
<organism evidence="11 12">
    <name type="scientific">Micrococcus cohnii</name>
    <dbReference type="NCBI Taxonomy" id="993416"/>
    <lineage>
        <taxon>Bacteria</taxon>
        <taxon>Bacillati</taxon>
        <taxon>Actinomycetota</taxon>
        <taxon>Actinomycetes</taxon>
        <taxon>Micrococcales</taxon>
        <taxon>Micrococcaceae</taxon>
        <taxon>Micrococcus</taxon>
    </lineage>
</organism>
<evidence type="ECO:0000256" key="8">
    <source>
        <dbReference type="ARBA" id="ARBA00051875"/>
    </source>
</evidence>
<feature type="binding site" evidence="10">
    <location>
        <position position="204"/>
    </location>
    <ligand>
        <name>substrate</name>
    </ligand>
</feature>
<dbReference type="InterPro" id="IPR002637">
    <property type="entry name" value="RdgB/HAM1"/>
</dbReference>
<comment type="caution">
    <text evidence="11">The sequence shown here is derived from an EMBL/GenBank/DDBJ whole genome shotgun (WGS) entry which is preliminary data.</text>
</comment>
<keyword evidence="3 10" id="KW-0479">Metal-binding</keyword>
<comment type="catalytic activity">
    <reaction evidence="8 10">
        <text>dITP + H2O = dIMP + diphosphate + H(+)</text>
        <dbReference type="Rhea" id="RHEA:28342"/>
        <dbReference type="ChEBI" id="CHEBI:15377"/>
        <dbReference type="ChEBI" id="CHEBI:15378"/>
        <dbReference type="ChEBI" id="CHEBI:33019"/>
        <dbReference type="ChEBI" id="CHEBI:61194"/>
        <dbReference type="ChEBI" id="CHEBI:61382"/>
        <dbReference type="EC" id="3.6.1.66"/>
    </reaction>
</comment>
<dbReference type="GO" id="GO:0046872">
    <property type="term" value="F:metal ion binding"/>
    <property type="evidence" value="ECO:0007669"/>
    <property type="project" value="UniProtKB-KW"/>
</dbReference>
<feature type="binding site" evidence="10">
    <location>
        <begin position="21"/>
        <end position="26"/>
    </location>
    <ligand>
        <name>substrate</name>
    </ligand>
</feature>
<name>A0A7W7M2M4_9MICC</name>
<feature type="binding site" evidence="10">
    <location>
        <position position="88"/>
    </location>
    <ligand>
        <name>Mg(2+)</name>
        <dbReference type="ChEBI" id="CHEBI:18420"/>
    </ligand>
</feature>
<dbReference type="PANTHER" id="PTHR11067">
    <property type="entry name" value="INOSINE TRIPHOSPHATE PYROPHOSPHATASE/HAM1 PROTEIN"/>
    <property type="match status" value="1"/>
</dbReference>
<dbReference type="Pfam" id="PF01725">
    <property type="entry name" value="Ham1p_like"/>
    <property type="match status" value="1"/>
</dbReference>
<dbReference type="GO" id="GO:0005829">
    <property type="term" value="C:cytosol"/>
    <property type="evidence" value="ECO:0007669"/>
    <property type="project" value="TreeGrafter"/>
</dbReference>
<dbReference type="InterPro" id="IPR020922">
    <property type="entry name" value="dITP/XTP_pyrophosphatase"/>
</dbReference>
<sequence length="228" mass="23480">MSGVQSAPQMAPAGARIVLATHNRGKVAELRAMLAEALPELDVETAVVDAGAVGAPDVVEDGVSFEANAAKKARAVAEHTGLIAVADDSGLAVDVLGGAPGIFSARWSGRHGDDAANLRLLLDQLADVPDKHRGAAFVCVAALAVPGQADADGRRTIAQEHAERGELRGTLLREPVGDGGFGYDPILRPAGMDVSTAQLSAEQKNAISHRGQAFRALLPHLVAALRDA</sequence>
<dbReference type="SUPFAM" id="SSF52972">
    <property type="entry name" value="ITPase-like"/>
    <property type="match status" value="1"/>
</dbReference>
<evidence type="ECO:0000256" key="4">
    <source>
        <dbReference type="ARBA" id="ARBA00022741"/>
    </source>
</evidence>
<evidence type="ECO:0000256" key="7">
    <source>
        <dbReference type="ARBA" id="ARBA00023080"/>
    </source>
</evidence>
<dbReference type="PANTHER" id="PTHR11067:SF9">
    <property type="entry name" value="INOSINE TRIPHOSPHATE PYROPHOSPHATASE"/>
    <property type="match status" value="1"/>
</dbReference>
<dbReference type="Proteomes" id="UP000540191">
    <property type="component" value="Unassembled WGS sequence"/>
</dbReference>
<dbReference type="GO" id="GO:0000166">
    <property type="term" value="F:nucleotide binding"/>
    <property type="evidence" value="ECO:0007669"/>
    <property type="project" value="UniProtKB-KW"/>
</dbReference>
<dbReference type="GO" id="GO:0036222">
    <property type="term" value="F:XTP diphosphatase activity"/>
    <property type="evidence" value="ECO:0007669"/>
    <property type="project" value="UniProtKB-UniRule"/>
</dbReference>
<keyword evidence="12" id="KW-1185">Reference proteome</keyword>
<dbReference type="InterPro" id="IPR029001">
    <property type="entry name" value="ITPase-like_fam"/>
</dbReference>
<dbReference type="EC" id="3.6.1.66" evidence="10"/>
<proteinExistence type="inferred from homology"/>
<evidence type="ECO:0000256" key="5">
    <source>
        <dbReference type="ARBA" id="ARBA00022801"/>
    </source>
</evidence>
<dbReference type="RefSeq" id="WP_184241007.1">
    <property type="nucleotide sequence ID" value="NZ_JACHNA010000001.1"/>
</dbReference>
<feature type="binding site" evidence="10">
    <location>
        <position position="89"/>
    </location>
    <ligand>
        <name>substrate</name>
    </ligand>
</feature>
<feature type="active site" description="Proton acceptor" evidence="10">
    <location>
        <position position="88"/>
    </location>
</feature>
<dbReference type="GO" id="GO:0036220">
    <property type="term" value="F:ITP diphosphatase activity"/>
    <property type="evidence" value="ECO:0007669"/>
    <property type="project" value="UniProtKB-UniRule"/>
</dbReference>
<evidence type="ECO:0000256" key="6">
    <source>
        <dbReference type="ARBA" id="ARBA00022842"/>
    </source>
</evidence>
<feature type="binding site" evidence="10">
    <location>
        <begin position="181"/>
        <end position="184"/>
    </location>
    <ligand>
        <name>substrate</name>
    </ligand>
</feature>
<dbReference type="AlphaFoldDB" id="A0A7W7M2M4"/>
<dbReference type="HAMAP" id="MF_01405">
    <property type="entry name" value="Non_canon_purine_NTPase"/>
    <property type="match status" value="1"/>
</dbReference>
<evidence type="ECO:0000256" key="3">
    <source>
        <dbReference type="ARBA" id="ARBA00022723"/>
    </source>
</evidence>
<keyword evidence="6 10" id="KW-0460">Magnesium</keyword>
<dbReference type="EMBL" id="JACHNA010000001">
    <property type="protein sequence ID" value="MBB4734974.1"/>
    <property type="molecule type" value="Genomic_DNA"/>
</dbReference>
<evidence type="ECO:0000256" key="10">
    <source>
        <dbReference type="HAMAP-Rule" id="MF_01405"/>
    </source>
</evidence>
<dbReference type="GO" id="GO:0009117">
    <property type="term" value="P:nucleotide metabolic process"/>
    <property type="evidence" value="ECO:0007669"/>
    <property type="project" value="UniProtKB-KW"/>
</dbReference>
<keyword evidence="7 10" id="KW-0546">Nucleotide metabolism</keyword>
<dbReference type="GO" id="GO:0017111">
    <property type="term" value="F:ribonucleoside triphosphate phosphatase activity"/>
    <property type="evidence" value="ECO:0007669"/>
    <property type="project" value="InterPro"/>
</dbReference>
<dbReference type="FunFam" id="3.90.950.10:FF:000001">
    <property type="entry name" value="dITP/XTP pyrophosphatase"/>
    <property type="match status" value="1"/>
</dbReference>
<evidence type="ECO:0000256" key="9">
    <source>
        <dbReference type="ARBA" id="ARBA00052017"/>
    </source>
</evidence>
<comment type="cofactor">
    <cofactor evidence="10">
        <name>Mg(2+)</name>
        <dbReference type="ChEBI" id="CHEBI:18420"/>
    </cofactor>
    <text evidence="10">Binds 1 Mg(2+) ion per subunit.</text>
</comment>
<protein>
    <recommendedName>
        <fullName evidence="10">dITP/XTP pyrophosphatase</fullName>
        <ecNumber evidence="10">3.6.1.66</ecNumber>
    </recommendedName>
    <alternativeName>
        <fullName evidence="10">Non-canonical purine NTP pyrophosphatase</fullName>
    </alternativeName>
    <alternativeName>
        <fullName evidence="10">Non-standard purine NTP pyrophosphatase</fullName>
    </alternativeName>
    <alternativeName>
        <fullName evidence="10">Nucleoside-triphosphate diphosphatase</fullName>
    </alternativeName>
    <alternativeName>
        <fullName evidence="10">Nucleoside-triphosphate pyrophosphatase</fullName>
        <shortName evidence="10">NTPase</shortName>
    </alternativeName>
</protein>
<comment type="catalytic activity">
    <reaction evidence="10">
        <text>ITP + H2O = IMP + diphosphate + H(+)</text>
        <dbReference type="Rhea" id="RHEA:29399"/>
        <dbReference type="ChEBI" id="CHEBI:15377"/>
        <dbReference type="ChEBI" id="CHEBI:15378"/>
        <dbReference type="ChEBI" id="CHEBI:33019"/>
        <dbReference type="ChEBI" id="CHEBI:58053"/>
        <dbReference type="ChEBI" id="CHEBI:61402"/>
        <dbReference type="EC" id="3.6.1.66"/>
    </reaction>
</comment>
<dbReference type="GO" id="GO:0035870">
    <property type="term" value="F:dITP diphosphatase activity"/>
    <property type="evidence" value="ECO:0007669"/>
    <property type="project" value="UniProtKB-UniRule"/>
</dbReference>
<evidence type="ECO:0000313" key="11">
    <source>
        <dbReference type="EMBL" id="MBB4734974.1"/>
    </source>
</evidence>
<evidence type="ECO:0000313" key="12">
    <source>
        <dbReference type="Proteomes" id="UP000540191"/>
    </source>
</evidence>
<evidence type="ECO:0000256" key="1">
    <source>
        <dbReference type="ARBA" id="ARBA00008023"/>
    </source>
</evidence>
<dbReference type="GO" id="GO:0009146">
    <property type="term" value="P:purine nucleoside triphosphate catabolic process"/>
    <property type="evidence" value="ECO:0007669"/>
    <property type="project" value="UniProtKB-UniRule"/>
</dbReference>
<comment type="function">
    <text evidence="10">Pyrophosphatase that catalyzes the hydrolysis of nucleoside triphosphates to their monophosphate derivatives, with a high preference for the non-canonical purine nucleotides XTP (xanthosine triphosphate), dITP (deoxyinosine triphosphate) and ITP. Seems to function as a house-cleaning enzyme that removes non-canonical purine nucleotides from the nucleotide pool, thus preventing their incorporation into DNA/RNA and avoiding chromosomal lesions.</text>
</comment>
<keyword evidence="4 10" id="KW-0547">Nucleotide-binding</keyword>
<comment type="caution">
    <text evidence="10">Lacks conserved residue(s) required for the propagation of feature annotation.</text>
</comment>
<keyword evidence="5 10" id="KW-0378">Hydrolase</keyword>
<feature type="binding site" evidence="10">
    <location>
        <begin position="209"/>
        <end position="210"/>
    </location>
    <ligand>
        <name>substrate</name>
    </ligand>
</feature>
<reference evidence="11 12" key="1">
    <citation type="submission" date="2020-08" db="EMBL/GenBank/DDBJ databases">
        <title>Sequencing the genomes of 1000 actinobacteria strains.</title>
        <authorList>
            <person name="Klenk H.-P."/>
        </authorList>
    </citation>
    <scope>NUCLEOTIDE SEQUENCE [LARGE SCALE GENOMIC DNA]</scope>
    <source>
        <strain evidence="11 12">DSM 23974</strain>
    </source>
</reference>
<evidence type="ECO:0000256" key="2">
    <source>
        <dbReference type="ARBA" id="ARBA00011738"/>
    </source>
</evidence>
<dbReference type="Gene3D" id="3.90.950.10">
    <property type="match status" value="1"/>
</dbReference>
<comment type="catalytic activity">
    <reaction evidence="9 10">
        <text>XTP + H2O = XMP + diphosphate + H(+)</text>
        <dbReference type="Rhea" id="RHEA:28610"/>
        <dbReference type="ChEBI" id="CHEBI:15377"/>
        <dbReference type="ChEBI" id="CHEBI:15378"/>
        <dbReference type="ChEBI" id="CHEBI:33019"/>
        <dbReference type="ChEBI" id="CHEBI:57464"/>
        <dbReference type="ChEBI" id="CHEBI:61314"/>
        <dbReference type="EC" id="3.6.1.66"/>
    </reaction>
</comment>
<comment type="similarity">
    <text evidence="1 10">Belongs to the HAM1 NTPase family.</text>
</comment>